<dbReference type="GO" id="GO:0005829">
    <property type="term" value="C:cytosol"/>
    <property type="evidence" value="ECO:0007669"/>
    <property type="project" value="TreeGrafter"/>
</dbReference>
<keyword evidence="2" id="KW-0418">Kinase</keyword>
<dbReference type="AlphaFoldDB" id="A0A345HZI9"/>
<organism evidence="2 3">
    <name type="scientific">Streptomyces paludis</name>
    <dbReference type="NCBI Taxonomy" id="2282738"/>
    <lineage>
        <taxon>Bacteria</taxon>
        <taxon>Bacillati</taxon>
        <taxon>Actinomycetota</taxon>
        <taxon>Actinomycetes</taxon>
        <taxon>Kitasatosporales</taxon>
        <taxon>Streptomycetaceae</taxon>
        <taxon>Streptomyces</taxon>
    </lineage>
</organism>
<dbReference type="Proteomes" id="UP000253868">
    <property type="component" value="Chromosome"/>
</dbReference>
<proteinExistence type="predicted"/>
<evidence type="ECO:0000313" key="2">
    <source>
        <dbReference type="EMBL" id="AXG82113.1"/>
    </source>
</evidence>
<dbReference type="SUPFAM" id="SSF82549">
    <property type="entry name" value="DAK1/DegV-like"/>
    <property type="match status" value="1"/>
</dbReference>
<dbReference type="PROSITE" id="PS51481">
    <property type="entry name" value="DHAK"/>
    <property type="match status" value="1"/>
</dbReference>
<dbReference type="Pfam" id="PF02733">
    <property type="entry name" value="Dak1"/>
    <property type="match status" value="1"/>
</dbReference>
<dbReference type="OrthoDB" id="9806345at2"/>
<dbReference type="FunFam" id="3.40.50.10440:FF:000001">
    <property type="entry name" value="Dihydroxyacetone kinase, DhaK subunit"/>
    <property type="match status" value="1"/>
</dbReference>
<dbReference type="KEGG" id="spad:DVK44_35175"/>
<accession>A0A345HZI9</accession>
<evidence type="ECO:0000313" key="3">
    <source>
        <dbReference type="Proteomes" id="UP000253868"/>
    </source>
</evidence>
<name>A0A345HZI9_9ACTN</name>
<sequence length="338" mass="35487">MNHLFLPEADPVGVSLRGFARAHPELVALHEDPLFVTATDTDPARRVGLLSGGGSGHEPMHAGFVGRGLLDAAVPGRIFASPHNRQVYEASRAVARAEGVLHIVKNYTGDRINFGIAAERLRADGIAVRRVLVDDDLATESDLTATGRRGTGATVIVEKLLGGAADTGLGIAELATLGEEFARSSRSVAVAGRAQTSPSLGGEVFALGDREIEYGVGIHGERAAATITRPPFGHLVERMTAQVLDGLPGTGDGVILLVNGLGATTLLELYAVHEQVSEVLARRGVPVAGQLVGTHVPALDMSGFSLTMTAVRTGWLAWWRAPARTPAFPHPHSQELNG</sequence>
<reference evidence="3" key="1">
    <citation type="submission" date="2018-07" db="EMBL/GenBank/DDBJ databases">
        <authorList>
            <person name="Zhao J."/>
        </authorList>
    </citation>
    <scope>NUCLEOTIDE SEQUENCE [LARGE SCALE GENOMIC DNA]</scope>
    <source>
        <strain evidence="3">GSSD-12</strain>
    </source>
</reference>
<evidence type="ECO:0000259" key="1">
    <source>
        <dbReference type="PROSITE" id="PS51481"/>
    </source>
</evidence>
<dbReference type="PANTHER" id="PTHR28629:SF4">
    <property type="entry name" value="TRIOKINASE_FMN CYCLASE"/>
    <property type="match status" value="1"/>
</dbReference>
<dbReference type="GO" id="GO:0019563">
    <property type="term" value="P:glycerol catabolic process"/>
    <property type="evidence" value="ECO:0007669"/>
    <property type="project" value="TreeGrafter"/>
</dbReference>
<dbReference type="InterPro" id="IPR004006">
    <property type="entry name" value="DhaK_dom"/>
</dbReference>
<dbReference type="Gene3D" id="3.40.50.10440">
    <property type="entry name" value="Dihydroxyacetone kinase, domain 1"/>
    <property type="match status" value="1"/>
</dbReference>
<feature type="domain" description="DhaK" evidence="1">
    <location>
        <begin position="7"/>
        <end position="328"/>
    </location>
</feature>
<dbReference type="GO" id="GO:0004371">
    <property type="term" value="F:glycerone kinase activity"/>
    <property type="evidence" value="ECO:0007669"/>
    <property type="project" value="InterPro"/>
</dbReference>
<keyword evidence="2" id="KW-0808">Transferase</keyword>
<dbReference type="InterPro" id="IPR050861">
    <property type="entry name" value="Dihydroxyacetone_Kinase"/>
</dbReference>
<keyword evidence="3" id="KW-1185">Reference proteome</keyword>
<dbReference type="RefSeq" id="WP_114664653.1">
    <property type="nucleotide sequence ID" value="NZ_CP031194.1"/>
</dbReference>
<protein>
    <submittedName>
        <fullName evidence="2">Dihydroxyacetone kinase</fullName>
    </submittedName>
</protein>
<dbReference type="EMBL" id="CP031194">
    <property type="protein sequence ID" value="AXG82113.1"/>
    <property type="molecule type" value="Genomic_DNA"/>
</dbReference>
<dbReference type="PANTHER" id="PTHR28629">
    <property type="entry name" value="TRIOKINASE/FMN CYCLASE"/>
    <property type="match status" value="1"/>
</dbReference>
<dbReference type="Gene3D" id="3.30.1180.20">
    <property type="entry name" value="Dihydroxyacetone kinase, domain 2"/>
    <property type="match status" value="1"/>
</dbReference>
<gene>
    <name evidence="2" type="ORF">DVK44_35175</name>
</gene>